<evidence type="ECO:0000256" key="2">
    <source>
        <dbReference type="ARBA" id="ARBA00022857"/>
    </source>
</evidence>
<protein>
    <submittedName>
        <fullName evidence="5">Aldo/keto reductase</fullName>
    </submittedName>
</protein>
<name>A0ABW4CKP9_9LACO</name>
<dbReference type="InterPro" id="IPR020471">
    <property type="entry name" value="AKR"/>
</dbReference>
<feature type="domain" description="NADP-dependent oxidoreductase" evidence="4">
    <location>
        <begin position="18"/>
        <end position="267"/>
    </location>
</feature>
<gene>
    <name evidence="5" type="ORF">ACFQ4P_10735</name>
</gene>
<comment type="similarity">
    <text evidence="1">Belongs to the aldo/keto reductase family.</text>
</comment>
<evidence type="ECO:0000256" key="3">
    <source>
        <dbReference type="ARBA" id="ARBA00023002"/>
    </source>
</evidence>
<organism evidence="5 6">
    <name type="scientific">Lacticaseibacillus mingshuiensis</name>
    <dbReference type="NCBI Taxonomy" id="2799574"/>
    <lineage>
        <taxon>Bacteria</taxon>
        <taxon>Bacillati</taxon>
        <taxon>Bacillota</taxon>
        <taxon>Bacilli</taxon>
        <taxon>Lactobacillales</taxon>
        <taxon>Lactobacillaceae</taxon>
        <taxon>Lacticaseibacillus</taxon>
    </lineage>
</organism>
<reference evidence="6" key="1">
    <citation type="journal article" date="2019" name="Int. J. Syst. Evol. Microbiol.">
        <title>The Global Catalogue of Microorganisms (GCM) 10K type strain sequencing project: providing services to taxonomists for standard genome sequencing and annotation.</title>
        <authorList>
            <consortium name="The Broad Institute Genomics Platform"/>
            <consortium name="The Broad Institute Genome Sequencing Center for Infectious Disease"/>
            <person name="Wu L."/>
            <person name="Ma J."/>
        </authorList>
    </citation>
    <scope>NUCLEOTIDE SEQUENCE [LARGE SCALE GENOMIC DNA]</scope>
    <source>
        <strain evidence="6">CCM 8980</strain>
    </source>
</reference>
<dbReference type="CDD" id="cd19071">
    <property type="entry name" value="AKR_AKR1-5-like"/>
    <property type="match status" value="1"/>
</dbReference>
<dbReference type="Gene3D" id="3.20.20.100">
    <property type="entry name" value="NADP-dependent oxidoreductase domain"/>
    <property type="match status" value="1"/>
</dbReference>
<keyword evidence="6" id="KW-1185">Reference proteome</keyword>
<dbReference type="PIRSF" id="PIRSF000097">
    <property type="entry name" value="AKR"/>
    <property type="match status" value="1"/>
</dbReference>
<dbReference type="InterPro" id="IPR023210">
    <property type="entry name" value="NADP_OxRdtase_dom"/>
</dbReference>
<dbReference type="SUPFAM" id="SSF51430">
    <property type="entry name" value="NAD(P)-linked oxidoreductase"/>
    <property type="match status" value="1"/>
</dbReference>
<dbReference type="RefSeq" id="WP_125696234.1">
    <property type="nucleotide sequence ID" value="NZ_BOLQ01000015.1"/>
</dbReference>
<sequence length="278" mass="30326">MTILTETYTLNNGVEIPKVGFGTWQIPNGQKAYDAVADALRAGYRHIDTAFAYGNEESVGAAIKDSGLARKDVFITSKLPAEVKDAKKVEGYFNQTIQNLGVDYLDLWLIHAPWPWNRIGDNHDKDNIAVWAEMVKLYKAGKIRAIGISNFNDHDIANLIANTDVVPAVDQIRYFAGFTQPKNTAAAEKAGMLVEAYSPLATGGLLDDPTITRIADKNNVSVAQLALRFCLQNGTLPLPKASSTAHIEANTNLDFEISDADMATLNALPQQPGNKTQH</sequence>
<evidence type="ECO:0000313" key="5">
    <source>
        <dbReference type="EMBL" id="MFD1430714.1"/>
    </source>
</evidence>
<accession>A0ABW4CKP9</accession>
<dbReference type="PROSITE" id="PS00798">
    <property type="entry name" value="ALDOKETO_REDUCTASE_1"/>
    <property type="match status" value="1"/>
</dbReference>
<dbReference type="Proteomes" id="UP001597196">
    <property type="component" value="Unassembled WGS sequence"/>
</dbReference>
<dbReference type="EMBL" id="JBHTOC010000016">
    <property type="protein sequence ID" value="MFD1430714.1"/>
    <property type="molecule type" value="Genomic_DNA"/>
</dbReference>
<evidence type="ECO:0000256" key="1">
    <source>
        <dbReference type="ARBA" id="ARBA00007905"/>
    </source>
</evidence>
<dbReference type="PROSITE" id="PS00062">
    <property type="entry name" value="ALDOKETO_REDUCTASE_2"/>
    <property type="match status" value="1"/>
</dbReference>
<keyword evidence="2" id="KW-0521">NADP</keyword>
<dbReference type="PANTHER" id="PTHR43827:SF3">
    <property type="entry name" value="NADP-DEPENDENT OXIDOREDUCTASE DOMAIN-CONTAINING PROTEIN"/>
    <property type="match status" value="1"/>
</dbReference>
<evidence type="ECO:0000259" key="4">
    <source>
        <dbReference type="Pfam" id="PF00248"/>
    </source>
</evidence>
<dbReference type="InterPro" id="IPR018170">
    <property type="entry name" value="Aldo/ket_reductase_CS"/>
</dbReference>
<comment type="caution">
    <text evidence="5">The sequence shown here is derived from an EMBL/GenBank/DDBJ whole genome shotgun (WGS) entry which is preliminary data.</text>
</comment>
<dbReference type="Pfam" id="PF00248">
    <property type="entry name" value="Aldo_ket_red"/>
    <property type="match status" value="1"/>
</dbReference>
<proteinExistence type="inferred from homology"/>
<keyword evidence="3" id="KW-0560">Oxidoreductase</keyword>
<evidence type="ECO:0000313" key="6">
    <source>
        <dbReference type="Proteomes" id="UP001597196"/>
    </source>
</evidence>
<dbReference type="PANTHER" id="PTHR43827">
    <property type="entry name" value="2,5-DIKETO-D-GLUCONIC ACID REDUCTASE"/>
    <property type="match status" value="1"/>
</dbReference>
<dbReference type="InterPro" id="IPR036812">
    <property type="entry name" value="NAD(P)_OxRdtase_dom_sf"/>
</dbReference>
<dbReference type="PRINTS" id="PR00069">
    <property type="entry name" value="ALDKETRDTASE"/>
</dbReference>